<keyword evidence="2" id="KW-1185">Reference proteome</keyword>
<proteinExistence type="predicted"/>
<gene>
    <name evidence="1" type="ORF">J1M35_08140</name>
</gene>
<reference evidence="1" key="1">
    <citation type="submission" date="2021-03" db="EMBL/GenBank/DDBJ databases">
        <title>Ottowia sp. 27C isolated from the cloaca of a Giant Asian pond turtle (Heosemys grandis).</title>
        <authorList>
            <person name="Spergser J."/>
            <person name="Busse H.-J."/>
        </authorList>
    </citation>
    <scope>NUCLEOTIDE SEQUENCE</scope>
    <source>
        <strain evidence="1">27C</strain>
    </source>
</reference>
<protein>
    <submittedName>
        <fullName evidence="1">AbrB/MazE/SpoVT family DNA-binding domain-containing protein</fullName>
    </submittedName>
</protein>
<sequence length="77" mass="8740">MTQAAVFMNNRSQAVRLPAEMRFADHVKKVHVRVVGAERILAPADQVWDSFFLSQEGVDEDFMAERAVQHPSTREAL</sequence>
<dbReference type="EMBL" id="CP071796">
    <property type="protein sequence ID" value="QTD46829.1"/>
    <property type="molecule type" value="Genomic_DNA"/>
</dbReference>
<dbReference type="Proteomes" id="UP000663903">
    <property type="component" value="Chromosome"/>
</dbReference>
<dbReference type="InterPro" id="IPR051734">
    <property type="entry name" value="VapB_TA_antitoxins"/>
</dbReference>
<dbReference type="InterPro" id="IPR037914">
    <property type="entry name" value="SpoVT-AbrB_sf"/>
</dbReference>
<dbReference type="PANTHER" id="PTHR37550">
    <property type="entry name" value="ANTITOXIN VAPB1"/>
    <property type="match status" value="1"/>
</dbReference>
<evidence type="ECO:0000313" key="1">
    <source>
        <dbReference type="EMBL" id="QTD46829.1"/>
    </source>
</evidence>
<dbReference type="Gene3D" id="2.10.260.10">
    <property type="match status" value="1"/>
</dbReference>
<dbReference type="SUPFAM" id="SSF89447">
    <property type="entry name" value="AbrB/MazE/MraZ-like"/>
    <property type="match status" value="1"/>
</dbReference>
<dbReference type="GO" id="GO:0003677">
    <property type="term" value="F:DNA binding"/>
    <property type="evidence" value="ECO:0007669"/>
    <property type="project" value="UniProtKB-KW"/>
</dbReference>
<evidence type="ECO:0000313" key="2">
    <source>
        <dbReference type="Proteomes" id="UP000663903"/>
    </source>
</evidence>
<keyword evidence="1" id="KW-0238">DNA-binding</keyword>
<dbReference type="AlphaFoldDB" id="A0A975CMC3"/>
<name>A0A975CMC3_9BURK</name>
<organism evidence="1 2">
    <name type="scientific">Ottowia testudinis</name>
    <dbReference type="NCBI Taxonomy" id="2816950"/>
    <lineage>
        <taxon>Bacteria</taxon>
        <taxon>Pseudomonadati</taxon>
        <taxon>Pseudomonadota</taxon>
        <taxon>Betaproteobacteria</taxon>
        <taxon>Burkholderiales</taxon>
        <taxon>Comamonadaceae</taxon>
        <taxon>Ottowia</taxon>
    </lineage>
</organism>
<accession>A0A975CMC3</accession>
<dbReference type="InterPro" id="IPR047976">
    <property type="entry name" value="Anti_VapB2-like"/>
</dbReference>
<dbReference type="KEGG" id="otd:J1M35_08140"/>
<dbReference type="PANTHER" id="PTHR37550:SF3">
    <property type="entry name" value="ANTITOXIN VAPB1"/>
    <property type="match status" value="1"/>
</dbReference>
<dbReference type="NCBIfam" id="NF040493">
    <property type="entry name" value="TA_anti_VapB"/>
    <property type="match status" value="1"/>
</dbReference>
<dbReference type="RefSeq" id="WP_208010727.1">
    <property type="nucleotide sequence ID" value="NZ_CP071796.1"/>
</dbReference>